<sequence length="341" mass="38204">MTWNSPTSSPWAERSPAAACSPDSPTSDFRRDQRSAGRYSHLACKMLISRMSVRSASMSVMGDVFIGSEAITAGRLTRHELQRWYQPMFRGVYVSRRSVPTLWDRTVGAWLATRRHGVIAGNAASALHGAQWVDVDVAIELISPTTRPQHGLVIRRETLCDDEITRVVGLPVTTLARTAYDLGRHLSRGEAVARLDALMRATPFSRDDVLLLAKRHAGARGVRRLRDVLPLVDGGAASPKETWLRLLLIDAGLPVPTTQIPVVHRWRNVGVLDMGWEKYMVAAEYDGDQHRSDRGRYVKDQRRLRKLAELGWIVIRVIAEDNPDDVVNRVRAALLARGWRP</sequence>
<evidence type="ECO:0000256" key="1">
    <source>
        <dbReference type="SAM" id="MobiDB-lite"/>
    </source>
</evidence>
<reference evidence="2 3" key="1">
    <citation type="journal article" date="2002" name="J. Bacteriol.">
        <title>Whole-genome comparison of Mycobacterium tuberculosis clinical and laboratory strains.</title>
        <authorList>
            <person name="Fleischmann R.D."/>
            <person name="Alland D."/>
            <person name="Eisen J.A."/>
            <person name="Carpenter L."/>
            <person name="White O."/>
            <person name="Peterson J."/>
            <person name="DeBoy R."/>
            <person name="Dodson R."/>
            <person name="Gwinn M."/>
            <person name="Haft D."/>
            <person name="Hickey E."/>
            <person name="Kolonay J.F."/>
            <person name="Nelson W.C."/>
            <person name="Umayam L.A."/>
            <person name="Ermolaeva M."/>
            <person name="Salzberg S.L."/>
            <person name="Delcher A."/>
            <person name="Utterback T."/>
            <person name="Weidman J."/>
            <person name="Khouri H."/>
            <person name="Gill J."/>
            <person name="Mikula A."/>
            <person name="Bishai W."/>
            <person name="Jacobs Jr W.R.Jr."/>
            <person name="Venter J.C."/>
            <person name="Fraser C.M."/>
        </authorList>
    </citation>
    <scope>NUCLEOTIDE SEQUENCE [LARGE SCALE GENOMIC DNA]</scope>
    <source>
        <strain evidence="3">CDC 1551 / Oshkosh</strain>
    </source>
</reference>
<name>Q7D505_MYCTO</name>
<organism evidence="2 3">
    <name type="scientific">Mycobacterium tuberculosis (strain CDC 1551 / Oshkosh)</name>
    <dbReference type="NCBI Taxonomy" id="83331"/>
    <lineage>
        <taxon>Bacteria</taxon>
        <taxon>Bacillati</taxon>
        <taxon>Actinomycetota</taxon>
        <taxon>Actinomycetes</taxon>
        <taxon>Mycobacteriales</taxon>
        <taxon>Mycobacteriaceae</taxon>
        <taxon>Mycobacterium</taxon>
        <taxon>Mycobacterium tuberculosis complex</taxon>
    </lineage>
</organism>
<feature type="region of interest" description="Disordered" evidence="1">
    <location>
        <begin position="1"/>
        <end position="33"/>
    </location>
</feature>
<keyword evidence="3" id="KW-1185">Reference proteome</keyword>
<evidence type="ECO:0008006" key="4">
    <source>
        <dbReference type="Google" id="ProtNLM"/>
    </source>
</evidence>
<dbReference type="AlphaFoldDB" id="Q7D505"/>
<dbReference type="SUPFAM" id="SSF52980">
    <property type="entry name" value="Restriction endonuclease-like"/>
    <property type="match status" value="1"/>
</dbReference>
<feature type="compositionally biased region" description="Polar residues" evidence="1">
    <location>
        <begin position="1"/>
        <end position="10"/>
    </location>
</feature>
<accession>Q7D505</accession>
<dbReference type="KEGG" id="mtc:MT3817"/>
<dbReference type="HOGENOM" id="CLU_052626_5_2_11"/>
<dbReference type="InterPro" id="IPR011335">
    <property type="entry name" value="Restrct_endonuc-II-like"/>
</dbReference>
<evidence type="ECO:0000313" key="2">
    <source>
        <dbReference type="EMBL" id="AAK48186.1"/>
    </source>
</evidence>
<dbReference type="Gene3D" id="3.40.960.10">
    <property type="entry name" value="VSR Endonuclease"/>
    <property type="match status" value="1"/>
</dbReference>
<protein>
    <recommendedName>
        <fullName evidence="4">DUF559 domain-containing protein</fullName>
    </recommendedName>
</protein>
<evidence type="ECO:0000313" key="3">
    <source>
        <dbReference type="Proteomes" id="UP000001020"/>
    </source>
</evidence>
<proteinExistence type="predicted"/>
<gene>
    <name evidence="2" type="ordered locus">MT3817</name>
</gene>
<dbReference type="EMBL" id="AE000516">
    <property type="protein sequence ID" value="AAK48186.1"/>
    <property type="molecule type" value="Genomic_DNA"/>
</dbReference>
<dbReference type="Proteomes" id="UP000001020">
    <property type="component" value="Chromosome"/>
</dbReference>